<gene>
    <name evidence="1" type="ORF">Q5H93_21745</name>
</gene>
<comment type="caution">
    <text evidence="1">The sequence shown here is derived from an EMBL/GenBank/DDBJ whole genome shotgun (WGS) entry which is preliminary data.</text>
</comment>
<keyword evidence="2" id="KW-1185">Reference proteome</keyword>
<reference evidence="1" key="1">
    <citation type="submission" date="2023-07" db="EMBL/GenBank/DDBJ databases">
        <authorList>
            <person name="Kim M.K."/>
        </authorList>
    </citation>
    <scope>NUCLEOTIDE SEQUENCE</scope>
    <source>
        <strain evidence="1">ASUV-10-1</strain>
    </source>
</reference>
<accession>A0ABT9BGJ0</accession>
<dbReference type="RefSeq" id="WP_305008809.1">
    <property type="nucleotide sequence ID" value="NZ_JAUQSY010000019.1"/>
</dbReference>
<evidence type="ECO:0000313" key="1">
    <source>
        <dbReference type="EMBL" id="MDO7877380.1"/>
    </source>
</evidence>
<organism evidence="1 2">
    <name type="scientific">Hymenobacter aranciens</name>
    <dbReference type="NCBI Taxonomy" id="3063996"/>
    <lineage>
        <taxon>Bacteria</taxon>
        <taxon>Pseudomonadati</taxon>
        <taxon>Bacteroidota</taxon>
        <taxon>Cytophagia</taxon>
        <taxon>Cytophagales</taxon>
        <taxon>Hymenobacteraceae</taxon>
        <taxon>Hymenobacter</taxon>
    </lineage>
</organism>
<sequence length="50" mass="5694">MAALISYFLHDPHPERLSDEEFGAKFQQADWLRRNPQIRGITPALLVSSA</sequence>
<proteinExistence type="predicted"/>
<dbReference type="Proteomes" id="UP001176429">
    <property type="component" value="Unassembled WGS sequence"/>
</dbReference>
<protein>
    <submittedName>
        <fullName evidence="1">Uncharacterized protein</fullName>
    </submittedName>
</protein>
<name>A0ABT9BGJ0_9BACT</name>
<dbReference type="EMBL" id="JAUQSY010000019">
    <property type="protein sequence ID" value="MDO7877380.1"/>
    <property type="molecule type" value="Genomic_DNA"/>
</dbReference>
<evidence type="ECO:0000313" key="2">
    <source>
        <dbReference type="Proteomes" id="UP001176429"/>
    </source>
</evidence>